<dbReference type="GeneID" id="20195706"/>
<evidence type="ECO:0000313" key="8">
    <source>
        <dbReference type="EnsemblMetazoa" id="HelroP117141"/>
    </source>
</evidence>
<dbReference type="InterPro" id="IPR011992">
    <property type="entry name" value="EF-hand-dom_pair"/>
</dbReference>
<evidence type="ECO:0000313" key="9">
    <source>
        <dbReference type="Proteomes" id="UP000015101"/>
    </source>
</evidence>
<reference evidence="7 9" key="2">
    <citation type="journal article" date="2013" name="Nature">
        <title>Insights into bilaterian evolution from three spiralian genomes.</title>
        <authorList>
            <person name="Simakov O."/>
            <person name="Marletaz F."/>
            <person name="Cho S.J."/>
            <person name="Edsinger-Gonzales E."/>
            <person name="Havlak P."/>
            <person name="Hellsten U."/>
            <person name="Kuo D.H."/>
            <person name="Larsson T."/>
            <person name="Lv J."/>
            <person name="Arendt D."/>
            <person name="Savage R."/>
            <person name="Osoegawa K."/>
            <person name="de Jong P."/>
            <person name="Grimwood J."/>
            <person name="Chapman J.A."/>
            <person name="Shapiro H."/>
            <person name="Aerts A."/>
            <person name="Otillar R.P."/>
            <person name="Terry A.Y."/>
            <person name="Boore J.L."/>
            <person name="Grigoriev I.V."/>
            <person name="Lindberg D.R."/>
            <person name="Seaver E.C."/>
            <person name="Weisblat D.A."/>
            <person name="Putnam N.H."/>
            <person name="Rokhsar D.S."/>
        </authorList>
    </citation>
    <scope>NUCLEOTIDE SEQUENCE</scope>
</reference>
<protein>
    <recommendedName>
        <fullName evidence="10">GAR domain-containing protein</fullName>
    </recommendedName>
</protein>
<dbReference type="InParanoid" id="T1EGK5"/>
<feature type="compositionally biased region" description="Polar residues" evidence="4">
    <location>
        <begin position="232"/>
        <end position="241"/>
    </location>
</feature>
<evidence type="ECO:0000256" key="4">
    <source>
        <dbReference type="SAM" id="MobiDB-lite"/>
    </source>
</evidence>
<dbReference type="CTD" id="20195706"/>
<dbReference type="OrthoDB" id="2250192at2759"/>
<dbReference type="GO" id="GO:0051764">
    <property type="term" value="P:actin crosslink formation"/>
    <property type="evidence" value="ECO:0000318"/>
    <property type="project" value="GO_Central"/>
</dbReference>
<dbReference type="EnsemblMetazoa" id="HelroT117141">
    <property type="protein sequence ID" value="HelroP117141"/>
    <property type="gene ID" value="HelroG117141"/>
</dbReference>
<dbReference type="GO" id="GO:0031110">
    <property type="term" value="P:regulation of microtubule polymerization or depolymerization"/>
    <property type="evidence" value="ECO:0000318"/>
    <property type="project" value="GO_Central"/>
</dbReference>
<dbReference type="InterPro" id="IPR036534">
    <property type="entry name" value="GAR_dom_sf"/>
</dbReference>
<evidence type="ECO:0000259" key="6">
    <source>
        <dbReference type="PROSITE" id="PS51460"/>
    </source>
</evidence>
<dbReference type="AlphaFoldDB" id="T1EGK5"/>
<dbReference type="SUPFAM" id="SSF47473">
    <property type="entry name" value="EF-hand"/>
    <property type="match status" value="1"/>
</dbReference>
<dbReference type="PANTHER" id="PTHR46756">
    <property type="entry name" value="TRANSGELIN"/>
    <property type="match status" value="1"/>
</dbReference>
<accession>T1EGK5</accession>
<gene>
    <name evidence="8" type="primary">20195706</name>
    <name evidence="7" type="ORF">HELRODRAFT_117141</name>
</gene>
<dbReference type="Gene3D" id="1.10.238.10">
    <property type="entry name" value="EF-hand"/>
    <property type="match status" value="1"/>
</dbReference>
<dbReference type="HOGENOM" id="CLU_866775_0_0_1"/>
<dbReference type="Pfam" id="PF02187">
    <property type="entry name" value="GAS2"/>
    <property type="match status" value="1"/>
</dbReference>
<dbReference type="eggNOG" id="KOG0516">
    <property type="taxonomic scope" value="Eukaryota"/>
</dbReference>
<dbReference type="InterPro" id="IPR003108">
    <property type="entry name" value="GAR_dom"/>
</dbReference>
<dbReference type="PANTHER" id="PTHR46756:SF18">
    <property type="entry name" value="GAS2-LIKE PROTEIN PICKLED EGGS"/>
    <property type="match status" value="1"/>
</dbReference>
<evidence type="ECO:0000313" key="7">
    <source>
        <dbReference type="EMBL" id="ESO09738.1"/>
    </source>
</evidence>
<feature type="region of interest" description="Disordered" evidence="4">
    <location>
        <begin position="230"/>
        <end position="252"/>
    </location>
</feature>
<dbReference type="GO" id="GO:0005737">
    <property type="term" value="C:cytoplasm"/>
    <property type="evidence" value="ECO:0000318"/>
    <property type="project" value="GO_Central"/>
</dbReference>
<keyword evidence="2" id="KW-0963">Cytoplasm</keyword>
<dbReference type="InterPro" id="IPR002048">
    <property type="entry name" value="EF_hand_dom"/>
</dbReference>
<feature type="domain" description="EF-hand" evidence="5">
    <location>
        <begin position="51"/>
        <end position="86"/>
    </location>
</feature>
<proteinExistence type="predicted"/>
<evidence type="ECO:0000259" key="5">
    <source>
        <dbReference type="PROSITE" id="PS50222"/>
    </source>
</evidence>
<dbReference type="SMART" id="SM00243">
    <property type="entry name" value="GAS2"/>
    <property type="match status" value="1"/>
</dbReference>
<keyword evidence="9" id="KW-1185">Reference proteome</keyword>
<evidence type="ECO:0000256" key="2">
    <source>
        <dbReference type="ARBA" id="ARBA00022490"/>
    </source>
</evidence>
<dbReference type="GO" id="GO:0001578">
    <property type="term" value="P:microtubule bundle formation"/>
    <property type="evidence" value="ECO:0000318"/>
    <property type="project" value="GO_Central"/>
</dbReference>
<dbReference type="GO" id="GO:1904825">
    <property type="term" value="P:protein localization to microtubule plus-end"/>
    <property type="evidence" value="ECO:0000318"/>
    <property type="project" value="GO_Central"/>
</dbReference>
<dbReference type="EMBL" id="AMQM01009072">
    <property type="status" value="NOT_ANNOTATED_CDS"/>
    <property type="molecule type" value="Genomic_DNA"/>
</dbReference>
<dbReference type="PROSITE" id="PS50222">
    <property type="entry name" value="EF_HAND_2"/>
    <property type="match status" value="1"/>
</dbReference>
<dbReference type="STRING" id="6412.T1EGK5"/>
<dbReference type="GO" id="GO:0005856">
    <property type="term" value="C:cytoskeleton"/>
    <property type="evidence" value="ECO:0007669"/>
    <property type="project" value="UniProtKB-SubCell"/>
</dbReference>
<evidence type="ECO:0008006" key="10">
    <source>
        <dbReference type="Google" id="ProtNLM"/>
    </source>
</evidence>
<dbReference type="RefSeq" id="XP_009012170.1">
    <property type="nucleotide sequence ID" value="XM_009013922.1"/>
</dbReference>
<dbReference type="GO" id="GO:0051015">
    <property type="term" value="F:actin filament binding"/>
    <property type="evidence" value="ECO:0000318"/>
    <property type="project" value="GO_Central"/>
</dbReference>
<dbReference type="GO" id="GO:0005509">
    <property type="term" value="F:calcium ion binding"/>
    <property type="evidence" value="ECO:0007669"/>
    <property type="project" value="InterPro"/>
</dbReference>
<dbReference type="Gene3D" id="3.30.920.20">
    <property type="entry name" value="Gas2-like domain"/>
    <property type="match status" value="1"/>
</dbReference>
<evidence type="ECO:0000256" key="1">
    <source>
        <dbReference type="ARBA" id="ARBA00004245"/>
    </source>
</evidence>
<organism evidence="8 9">
    <name type="scientific">Helobdella robusta</name>
    <name type="common">Californian leech</name>
    <dbReference type="NCBI Taxonomy" id="6412"/>
    <lineage>
        <taxon>Eukaryota</taxon>
        <taxon>Metazoa</taxon>
        <taxon>Spiralia</taxon>
        <taxon>Lophotrochozoa</taxon>
        <taxon>Annelida</taxon>
        <taxon>Clitellata</taxon>
        <taxon>Hirudinea</taxon>
        <taxon>Rhynchobdellida</taxon>
        <taxon>Glossiphoniidae</taxon>
        <taxon>Helobdella</taxon>
    </lineage>
</organism>
<name>T1EGK5_HELRO</name>
<reference evidence="9" key="1">
    <citation type="submission" date="2012-12" db="EMBL/GenBank/DDBJ databases">
        <authorList>
            <person name="Hellsten U."/>
            <person name="Grimwood J."/>
            <person name="Chapman J.A."/>
            <person name="Shapiro H."/>
            <person name="Aerts A."/>
            <person name="Otillar R.P."/>
            <person name="Terry A.Y."/>
            <person name="Boore J.L."/>
            <person name="Simakov O."/>
            <person name="Marletaz F."/>
            <person name="Cho S.-J."/>
            <person name="Edsinger-Gonzales E."/>
            <person name="Havlak P."/>
            <person name="Kuo D.-H."/>
            <person name="Larsson T."/>
            <person name="Lv J."/>
            <person name="Arendt D."/>
            <person name="Savage R."/>
            <person name="Osoegawa K."/>
            <person name="de Jong P."/>
            <person name="Lindberg D.R."/>
            <person name="Seaver E.C."/>
            <person name="Weisblat D.A."/>
            <person name="Putnam N.H."/>
            <person name="Grigoriev I.V."/>
            <person name="Rokhsar D.S."/>
        </authorList>
    </citation>
    <scope>NUCLEOTIDE SEQUENCE</scope>
</reference>
<feature type="domain" description="GAR" evidence="6">
    <location>
        <begin position="132"/>
        <end position="204"/>
    </location>
</feature>
<evidence type="ECO:0000256" key="3">
    <source>
        <dbReference type="ARBA" id="ARBA00023212"/>
    </source>
</evidence>
<dbReference type="EMBL" id="KB095920">
    <property type="protein sequence ID" value="ESO09738.1"/>
    <property type="molecule type" value="Genomic_DNA"/>
</dbReference>
<dbReference type="PROSITE" id="PS51460">
    <property type="entry name" value="GAR"/>
    <property type="match status" value="1"/>
</dbReference>
<dbReference type="Proteomes" id="UP000015101">
    <property type="component" value="Unassembled WGS sequence"/>
</dbReference>
<dbReference type="SUPFAM" id="SSF143575">
    <property type="entry name" value="GAS2 domain-like"/>
    <property type="match status" value="1"/>
</dbReference>
<comment type="subcellular location">
    <subcellularLocation>
        <location evidence="1">Cytoplasm</location>
        <location evidence="1">Cytoskeleton</location>
    </subcellularLocation>
</comment>
<dbReference type="GO" id="GO:0008017">
    <property type="term" value="F:microtubule binding"/>
    <property type="evidence" value="ECO:0007669"/>
    <property type="project" value="InterPro"/>
</dbReference>
<feature type="compositionally biased region" description="Low complexity" evidence="4">
    <location>
        <begin position="307"/>
        <end position="321"/>
    </location>
</feature>
<sequence length="321" mass="36763">MVHNKWREIWRLSVERKKVLQETLEHLIELDRFSNFEFDEWRSRYLNWIKSERLRIMDFFRRHDKQGYGTLTREQFVKGFMNSGFPTNKMELSSVFDRFAKNGQLDYMNFIEILKNYKSDPSGFASSPREISNWRQVDDEVVNQISRCQCCKQFPAFKLADGKYTFGSKSKQYLLRFVNRTVMVRVGGGWVSLDEFLATNDPCRAKNRTNVKLRNLSLTSLSRSGSITSLNTAKLSNSPAQKTGGPKNLVSKMDSTMTQSMTNLTTGNLSAYSRKGQQQLSTPSLKGTTSGGKKGPTEFTPPRRVSKSPVSSSKRLPLTPK</sequence>
<feature type="region of interest" description="Disordered" evidence="4">
    <location>
        <begin position="273"/>
        <end position="321"/>
    </location>
</feature>
<dbReference type="OMA" id="NWIKSER"/>
<dbReference type="KEGG" id="hro:HELRODRAFT_117141"/>
<keyword evidence="3" id="KW-0206">Cytoskeleton</keyword>
<reference evidence="8" key="3">
    <citation type="submission" date="2015-06" db="UniProtKB">
        <authorList>
            <consortium name="EnsemblMetazoa"/>
        </authorList>
    </citation>
    <scope>IDENTIFICATION</scope>
</reference>